<feature type="compositionally biased region" description="Basic and acidic residues" evidence="1">
    <location>
        <begin position="51"/>
        <end position="77"/>
    </location>
</feature>
<keyword evidence="2" id="KW-0812">Transmembrane</keyword>
<feature type="compositionally biased region" description="Basic and acidic residues" evidence="1">
    <location>
        <begin position="133"/>
        <end position="144"/>
    </location>
</feature>
<feature type="region of interest" description="Disordered" evidence="1">
    <location>
        <begin position="51"/>
        <end position="94"/>
    </location>
</feature>
<protein>
    <submittedName>
        <fullName evidence="3">Uncharacterized protein</fullName>
    </submittedName>
</protein>
<name>A0AAE0I466_9PEZI</name>
<reference evidence="3" key="2">
    <citation type="submission" date="2023-06" db="EMBL/GenBank/DDBJ databases">
        <authorList>
            <consortium name="Lawrence Berkeley National Laboratory"/>
            <person name="Haridas S."/>
            <person name="Hensen N."/>
            <person name="Bonometti L."/>
            <person name="Westerberg I."/>
            <person name="Brannstrom I.O."/>
            <person name="Guillou S."/>
            <person name="Cros-Aarteil S."/>
            <person name="Calhoun S."/>
            <person name="Kuo A."/>
            <person name="Mondo S."/>
            <person name="Pangilinan J."/>
            <person name="Riley R."/>
            <person name="Labutti K."/>
            <person name="Andreopoulos B."/>
            <person name="Lipzen A."/>
            <person name="Chen C."/>
            <person name="Yanf M."/>
            <person name="Daum C."/>
            <person name="Ng V."/>
            <person name="Clum A."/>
            <person name="Steindorff A."/>
            <person name="Ohm R."/>
            <person name="Martin F."/>
            <person name="Silar P."/>
            <person name="Natvig D."/>
            <person name="Lalanne C."/>
            <person name="Gautier V."/>
            <person name="Ament-Velasquez S.L."/>
            <person name="Kruys A."/>
            <person name="Hutchinson M.I."/>
            <person name="Powell A.J."/>
            <person name="Barry K."/>
            <person name="Miller A.N."/>
            <person name="Grigoriev I.V."/>
            <person name="Debuchy R."/>
            <person name="Gladieux P."/>
            <person name="Thoren M.H."/>
            <person name="Johannesson H."/>
        </authorList>
    </citation>
    <scope>NUCLEOTIDE SEQUENCE</scope>
    <source>
        <strain evidence="3">SMH4131-1</strain>
    </source>
</reference>
<organism evidence="3 4">
    <name type="scientific">Cercophora scortea</name>
    <dbReference type="NCBI Taxonomy" id="314031"/>
    <lineage>
        <taxon>Eukaryota</taxon>
        <taxon>Fungi</taxon>
        <taxon>Dikarya</taxon>
        <taxon>Ascomycota</taxon>
        <taxon>Pezizomycotina</taxon>
        <taxon>Sordariomycetes</taxon>
        <taxon>Sordariomycetidae</taxon>
        <taxon>Sordariales</taxon>
        <taxon>Lasiosphaeriaceae</taxon>
        <taxon>Cercophora</taxon>
    </lineage>
</organism>
<evidence type="ECO:0000313" key="4">
    <source>
        <dbReference type="Proteomes" id="UP001286456"/>
    </source>
</evidence>
<comment type="caution">
    <text evidence="3">The sequence shown here is derived from an EMBL/GenBank/DDBJ whole genome shotgun (WGS) entry which is preliminary data.</text>
</comment>
<feature type="region of interest" description="Disordered" evidence="1">
    <location>
        <begin position="124"/>
        <end position="156"/>
    </location>
</feature>
<keyword evidence="2" id="KW-0472">Membrane</keyword>
<keyword evidence="4" id="KW-1185">Reference proteome</keyword>
<evidence type="ECO:0000256" key="1">
    <source>
        <dbReference type="SAM" id="MobiDB-lite"/>
    </source>
</evidence>
<dbReference type="EMBL" id="JAUEPO010000007">
    <property type="protein sequence ID" value="KAK3317847.1"/>
    <property type="molecule type" value="Genomic_DNA"/>
</dbReference>
<reference evidence="3" key="1">
    <citation type="journal article" date="2023" name="Mol. Phylogenet. Evol.">
        <title>Genome-scale phylogeny and comparative genomics of the fungal order Sordariales.</title>
        <authorList>
            <person name="Hensen N."/>
            <person name="Bonometti L."/>
            <person name="Westerberg I."/>
            <person name="Brannstrom I.O."/>
            <person name="Guillou S."/>
            <person name="Cros-Aarteil S."/>
            <person name="Calhoun S."/>
            <person name="Haridas S."/>
            <person name="Kuo A."/>
            <person name="Mondo S."/>
            <person name="Pangilinan J."/>
            <person name="Riley R."/>
            <person name="LaButti K."/>
            <person name="Andreopoulos B."/>
            <person name="Lipzen A."/>
            <person name="Chen C."/>
            <person name="Yan M."/>
            <person name="Daum C."/>
            <person name="Ng V."/>
            <person name="Clum A."/>
            <person name="Steindorff A."/>
            <person name="Ohm R.A."/>
            <person name="Martin F."/>
            <person name="Silar P."/>
            <person name="Natvig D.O."/>
            <person name="Lalanne C."/>
            <person name="Gautier V."/>
            <person name="Ament-Velasquez S.L."/>
            <person name="Kruys A."/>
            <person name="Hutchinson M.I."/>
            <person name="Powell A.J."/>
            <person name="Barry K."/>
            <person name="Miller A.N."/>
            <person name="Grigoriev I.V."/>
            <person name="Debuchy R."/>
            <person name="Gladieux P."/>
            <person name="Hiltunen Thoren M."/>
            <person name="Johannesson H."/>
        </authorList>
    </citation>
    <scope>NUCLEOTIDE SEQUENCE</scope>
    <source>
        <strain evidence="3">SMH4131-1</strain>
    </source>
</reference>
<evidence type="ECO:0000256" key="2">
    <source>
        <dbReference type="SAM" id="Phobius"/>
    </source>
</evidence>
<keyword evidence="2" id="KW-1133">Transmembrane helix</keyword>
<gene>
    <name evidence="3" type="ORF">B0T19DRAFT_299799</name>
</gene>
<dbReference type="AlphaFoldDB" id="A0AAE0I466"/>
<dbReference type="Proteomes" id="UP001286456">
    <property type="component" value="Unassembled WGS sequence"/>
</dbReference>
<proteinExistence type="predicted"/>
<accession>A0AAE0I466</accession>
<evidence type="ECO:0000313" key="3">
    <source>
        <dbReference type="EMBL" id="KAK3317847.1"/>
    </source>
</evidence>
<sequence>MYGCQLRRGGEGIIWLMFLMLICAAFCFFLLWLFFTVERLSDDVYNANDRDDGSGKRNATKGESEMKKGGGESKYIRGGDAGPSRAKSSRVEPSCCRTRRLGYEGGRRWLRCMTKALRAVDTTGRRRLLNASADREGERADLGKKGRKKERNSGHE</sequence>
<feature type="transmembrane region" description="Helical" evidence="2">
    <location>
        <begin position="12"/>
        <end position="35"/>
    </location>
</feature>